<keyword evidence="2" id="KW-1185">Reference proteome</keyword>
<reference evidence="1" key="2">
    <citation type="submission" date="2021-04" db="EMBL/GenBank/DDBJ databases">
        <authorList>
            <person name="Podell S."/>
        </authorList>
    </citation>
    <scope>NUCLEOTIDE SEQUENCE</scope>
    <source>
        <strain evidence="1">Hildebrandi</strain>
    </source>
</reference>
<protein>
    <submittedName>
        <fullName evidence="1">Uncharacterized protein</fullName>
    </submittedName>
</protein>
<sequence length="234" mass="26295">MEKKAQDIIYASVGEAHVQDKTKKYHNPLLKLYHGRPLCINQNKDVSGCIANGAMCEFRGVKLKPGVSITDFETILIDGYCVICVCVTQIESMVVKMLDGTTGGDEEHLIELKPKTIYASARFPVPCVGPITKKSMRVSRTISFEQFPVNCANARTVHKLQGRSIKNLVVSAWDYTGNWTYVCLSRCTTLRGLFLREPLNPNMTKGMSEEVKSFMKSLRDKKQCKTVHFHGEDL</sequence>
<proteinExistence type="predicted"/>
<dbReference type="OrthoDB" id="6152543at2759"/>
<dbReference type="AlphaFoldDB" id="A0A9K3KBD7"/>
<accession>A0A9K3KBD7</accession>
<evidence type="ECO:0000313" key="2">
    <source>
        <dbReference type="Proteomes" id="UP000693970"/>
    </source>
</evidence>
<evidence type="ECO:0000313" key="1">
    <source>
        <dbReference type="EMBL" id="KAG7340418.1"/>
    </source>
</evidence>
<comment type="caution">
    <text evidence="1">The sequence shown here is derived from an EMBL/GenBank/DDBJ whole genome shotgun (WGS) entry which is preliminary data.</text>
</comment>
<gene>
    <name evidence="1" type="ORF">IV203_023961</name>
</gene>
<name>A0A9K3KBD7_9STRA</name>
<dbReference type="Proteomes" id="UP000693970">
    <property type="component" value="Unassembled WGS sequence"/>
</dbReference>
<dbReference type="EMBL" id="JAGRRH010000027">
    <property type="protein sequence ID" value="KAG7340418.1"/>
    <property type="molecule type" value="Genomic_DNA"/>
</dbReference>
<reference evidence="1" key="1">
    <citation type="journal article" date="2021" name="Sci. Rep.">
        <title>Diploid genomic architecture of Nitzschia inconspicua, an elite biomass production diatom.</title>
        <authorList>
            <person name="Oliver A."/>
            <person name="Podell S."/>
            <person name="Pinowska A."/>
            <person name="Traller J.C."/>
            <person name="Smith S.R."/>
            <person name="McClure R."/>
            <person name="Beliaev A."/>
            <person name="Bohutskyi P."/>
            <person name="Hill E.A."/>
            <person name="Rabines A."/>
            <person name="Zheng H."/>
            <person name="Allen L.Z."/>
            <person name="Kuo A."/>
            <person name="Grigoriev I.V."/>
            <person name="Allen A.E."/>
            <person name="Hazlebeck D."/>
            <person name="Allen E.E."/>
        </authorList>
    </citation>
    <scope>NUCLEOTIDE SEQUENCE</scope>
    <source>
        <strain evidence="1">Hildebrandi</strain>
    </source>
</reference>
<organism evidence="1 2">
    <name type="scientific">Nitzschia inconspicua</name>
    <dbReference type="NCBI Taxonomy" id="303405"/>
    <lineage>
        <taxon>Eukaryota</taxon>
        <taxon>Sar</taxon>
        <taxon>Stramenopiles</taxon>
        <taxon>Ochrophyta</taxon>
        <taxon>Bacillariophyta</taxon>
        <taxon>Bacillariophyceae</taxon>
        <taxon>Bacillariophycidae</taxon>
        <taxon>Bacillariales</taxon>
        <taxon>Bacillariaceae</taxon>
        <taxon>Nitzschia</taxon>
    </lineage>
</organism>